<gene>
    <name evidence="7" type="ORF">LRP49_16990</name>
</gene>
<evidence type="ECO:0000313" key="8">
    <source>
        <dbReference type="Proteomes" id="UP001149821"/>
    </source>
</evidence>
<evidence type="ECO:0000259" key="5">
    <source>
        <dbReference type="PROSITE" id="PS50111"/>
    </source>
</evidence>
<dbReference type="PRINTS" id="PR00260">
    <property type="entry name" value="CHEMTRNSDUCR"/>
</dbReference>
<evidence type="ECO:0000256" key="1">
    <source>
        <dbReference type="ARBA" id="ARBA00004370"/>
    </source>
</evidence>
<dbReference type="PANTHER" id="PTHR32089">
    <property type="entry name" value="METHYL-ACCEPTING CHEMOTAXIS PROTEIN MCPB"/>
    <property type="match status" value="1"/>
</dbReference>
<dbReference type="Pfam" id="PF00015">
    <property type="entry name" value="MCPsignal"/>
    <property type="match status" value="1"/>
</dbReference>
<dbReference type="InterPro" id="IPR004089">
    <property type="entry name" value="MCPsignal_dom"/>
</dbReference>
<dbReference type="EMBL" id="JAJUBB010000013">
    <property type="protein sequence ID" value="MDD1782872.1"/>
    <property type="molecule type" value="Genomic_DNA"/>
</dbReference>
<dbReference type="InterPro" id="IPR003660">
    <property type="entry name" value="HAMP_dom"/>
</dbReference>
<dbReference type="SUPFAM" id="SSF58104">
    <property type="entry name" value="Methyl-accepting chemotaxis protein (MCP) signaling domain"/>
    <property type="match status" value="1"/>
</dbReference>
<accession>A0ABT5QPG7</accession>
<proteinExistence type="inferred from homology"/>
<comment type="similarity">
    <text evidence="3">Belongs to the methyl-accepting chemotaxis (MCP) protein family.</text>
</comment>
<dbReference type="SMART" id="SM00304">
    <property type="entry name" value="HAMP"/>
    <property type="match status" value="1"/>
</dbReference>
<sequence length="667" mass="73178">MAKKRQSSVIRRMYAGFAVLAVSLVATNTLNLNSSQNIHDQLEVVTSEALPLVSMSNDASVSLLAADKIFKDYLTTSNIHQSTEVLESFEAARKKFDVALKKLDEASASQPELANQLKQLREIETRYFTEAATAIDNYQRQQAAKAEGVTAARQFQRMNTQLALGMQDFIANNGNNTVKIISKTYFKKLNETETHTSDALASTSLDDVNKAITENKRSIRQLNYSFRSLTSQLPDLTDKFQKDLDLFTKDVSREGGVLDQHYAYLVATNELYENIGVLAAEVDNAMSILTSFRTQAEVVMADSIENANSVFKKGVQQTVFIGVLILAVTVFIGWNIARSVRKPLSNTLVVLEALTDGDMTQRIDVKEHNEFGQLGDHINTLASNLQGILRQLRDAAEDQAQVAAQNQSTTQTAKSQLNEQRQQTTAVAAAMTEMEHSVQDVANSAQQTMDKVMEVSDAAAKGREIMTRSISTTHQLSTRLDESVAVVSSLQEMTSSIETILDVISNIADQTNLLALNAAIEAARAGEQGRGFAVVADEVRVLAKRTSDSTSEIEDMISKLQTQSRDAVSVMQECVDEMSNSVTQASDANSAMEEIEAIIMMISDMSSQIAQAAAEQRTTSADIARNVEHISFIADSSYNAMQDVASASDRLDEQAETQNNLVHQFTV</sequence>
<comment type="caution">
    <text evidence="7">The sequence shown here is derived from an EMBL/GenBank/DDBJ whole genome shotgun (WGS) entry which is preliminary data.</text>
</comment>
<evidence type="ECO:0000256" key="4">
    <source>
        <dbReference type="PROSITE-ProRule" id="PRU00284"/>
    </source>
</evidence>
<organism evidence="7 8">
    <name type="scientific">Enterovibrio qingdaonensis</name>
    <dbReference type="NCBI Taxonomy" id="2899818"/>
    <lineage>
        <taxon>Bacteria</taxon>
        <taxon>Pseudomonadati</taxon>
        <taxon>Pseudomonadota</taxon>
        <taxon>Gammaproteobacteria</taxon>
        <taxon>Vibrionales</taxon>
        <taxon>Vibrionaceae</taxon>
        <taxon>Enterovibrio</taxon>
    </lineage>
</organism>
<dbReference type="SMART" id="SM00283">
    <property type="entry name" value="MA"/>
    <property type="match status" value="1"/>
</dbReference>
<feature type="domain" description="HAMP" evidence="6">
    <location>
        <begin position="338"/>
        <end position="390"/>
    </location>
</feature>
<evidence type="ECO:0000256" key="2">
    <source>
        <dbReference type="ARBA" id="ARBA00023224"/>
    </source>
</evidence>
<feature type="domain" description="Methyl-accepting transducer" evidence="5">
    <location>
        <begin position="395"/>
        <end position="631"/>
    </location>
</feature>
<dbReference type="Proteomes" id="UP001149821">
    <property type="component" value="Unassembled WGS sequence"/>
</dbReference>
<dbReference type="PROSITE" id="PS50111">
    <property type="entry name" value="CHEMOTAXIS_TRANSDUC_2"/>
    <property type="match status" value="1"/>
</dbReference>
<reference evidence="7" key="1">
    <citation type="submission" date="2021-12" db="EMBL/GenBank/DDBJ databases">
        <title>Enterovibrio ZSDZ35 sp. nov. and Enterovibrio ZSDZ42 sp. nov., isolated from coastal seawater in Qingdao.</title>
        <authorList>
            <person name="Zhang P."/>
        </authorList>
    </citation>
    <scope>NUCLEOTIDE SEQUENCE</scope>
    <source>
        <strain evidence="7">ZSDZ35</strain>
    </source>
</reference>
<dbReference type="Pfam" id="PF00672">
    <property type="entry name" value="HAMP"/>
    <property type="match status" value="1"/>
</dbReference>
<evidence type="ECO:0000256" key="3">
    <source>
        <dbReference type="ARBA" id="ARBA00029447"/>
    </source>
</evidence>
<name>A0ABT5QPG7_9GAMM</name>
<evidence type="ECO:0000313" key="7">
    <source>
        <dbReference type="EMBL" id="MDD1782872.1"/>
    </source>
</evidence>
<dbReference type="PANTHER" id="PTHR32089:SF70">
    <property type="entry name" value="ENERGY TAXIS MODULATING METHYL ACCEPTING SENSORY TRANSDUCER"/>
    <property type="match status" value="1"/>
</dbReference>
<protein>
    <submittedName>
        <fullName evidence="7">Methyl-accepting chemotaxis protein</fullName>
    </submittedName>
</protein>
<dbReference type="Gene3D" id="1.10.287.950">
    <property type="entry name" value="Methyl-accepting chemotaxis protein"/>
    <property type="match status" value="1"/>
</dbReference>
<comment type="subcellular location">
    <subcellularLocation>
        <location evidence="1">Membrane</location>
    </subcellularLocation>
</comment>
<keyword evidence="8" id="KW-1185">Reference proteome</keyword>
<dbReference type="PROSITE" id="PS50885">
    <property type="entry name" value="HAMP"/>
    <property type="match status" value="1"/>
</dbReference>
<keyword evidence="2 4" id="KW-0807">Transducer</keyword>
<dbReference type="CDD" id="cd06225">
    <property type="entry name" value="HAMP"/>
    <property type="match status" value="1"/>
</dbReference>
<dbReference type="InterPro" id="IPR004090">
    <property type="entry name" value="Chemotax_Me-accpt_rcpt"/>
</dbReference>
<dbReference type="RefSeq" id="WP_274143504.1">
    <property type="nucleotide sequence ID" value="NZ_JAJUBB010000013.1"/>
</dbReference>
<dbReference type="CDD" id="cd11386">
    <property type="entry name" value="MCP_signal"/>
    <property type="match status" value="1"/>
</dbReference>
<evidence type="ECO:0000259" key="6">
    <source>
        <dbReference type="PROSITE" id="PS50885"/>
    </source>
</evidence>